<dbReference type="InterPro" id="IPR000719">
    <property type="entry name" value="Prot_kinase_dom"/>
</dbReference>
<dbReference type="GO" id="GO:0005524">
    <property type="term" value="F:ATP binding"/>
    <property type="evidence" value="ECO:0007669"/>
    <property type="project" value="UniProtKB-UniRule"/>
</dbReference>
<evidence type="ECO:0000259" key="9">
    <source>
        <dbReference type="PROSITE" id="PS50011"/>
    </source>
</evidence>
<dbReference type="PANTHER" id="PTHR43289:SF34">
    <property type="entry name" value="SERINE_THREONINE-PROTEIN KINASE YBDM-RELATED"/>
    <property type="match status" value="1"/>
</dbReference>
<evidence type="ECO:0000313" key="10">
    <source>
        <dbReference type="EMBL" id="MBB5208177.1"/>
    </source>
</evidence>
<evidence type="ECO:0000256" key="4">
    <source>
        <dbReference type="ARBA" id="ARBA00022840"/>
    </source>
</evidence>
<dbReference type="GO" id="GO:0004674">
    <property type="term" value="F:protein serine/threonine kinase activity"/>
    <property type="evidence" value="ECO:0007669"/>
    <property type="project" value="UniProtKB-EC"/>
</dbReference>
<protein>
    <submittedName>
        <fullName evidence="10">Serine/threonine-protein kinase</fullName>
        <ecNumber evidence="10">2.7.11.1</ecNumber>
    </submittedName>
</protein>
<dbReference type="PROSITE" id="PS50005">
    <property type="entry name" value="TPR"/>
    <property type="match status" value="1"/>
</dbReference>
<dbReference type="EC" id="2.7.11.1" evidence="10"/>
<keyword evidence="5" id="KW-0802">TPR repeat</keyword>
<dbReference type="SUPFAM" id="SSF48452">
    <property type="entry name" value="TPR-like"/>
    <property type="match status" value="1"/>
</dbReference>
<dbReference type="InterPro" id="IPR008271">
    <property type="entry name" value="Ser/Thr_kinase_AS"/>
</dbReference>
<name>A0A7W8FZ88_9GAMM</name>
<keyword evidence="11" id="KW-1185">Reference proteome</keyword>
<dbReference type="Gene3D" id="1.25.40.10">
    <property type="entry name" value="Tetratricopeptide repeat domain"/>
    <property type="match status" value="3"/>
</dbReference>
<evidence type="ECO:0000256" key="8">
    <source>
        <dbReference type="SAM" id="Phobius"/>
    </source>
</evidence>
<keyword evidence="2 6" id="KW-0547">Nucleotide-binding</keyword>
<dbReference type="SUPFAM" id="SSF56112">
    <property type="entry name" value="Protein kinase-like (PK-like)"/>
    <property type="match status" value="1"/>
</dbReference>
<sequence>MTGDARPLDPTLRVLFEGALEQPPPMRAAWLAAHCADAGVRARVERMLDWATHSTGEALPLARLEELADAIGVPAPPPGTRIGPFELLDTLGEGGYATVFRAVRESAGVRQHVALKLLRHGVYTAHAQRQFRHERQALAHLRHPNIARLIEGGVTDTGLAYIALELVDGVPITQYARERRLDLRARLTLMLQVCRAVEAAHQALIVHRDLKPSNVLVTADGRVQLLDFGIAKLLAADDETQTRAPGFTPAYAAPEQRRNEAITTATDVYSLGVLLGELATGQRLNDGSRSTPSAHVSQTTEPGVLPAPPRITRRQLRGDLDNIVLKAIEAEPARRYATAGALADDIERHLAGRPVAAHPPSRIYRARKFVARHKGGVASTIAFTLAVFAALGIALWQAGVARSQVQRAGEVQAFVEALFEPLETGNQTDSSPSVRDLVQRGLERLDGRHPHDVRVRADLLGLFARINDGMGEASSNLDLAHDAWQANAQAFGHDDVRTLRAQVLYGIVLRKVGRFDDALQTLAAARDAMQARGIAGLDYARALDAHANARMEKARIPDEEAIAIRRESLRVREADPAATPDDIAVAWNNLGGVLEGARRYEEAADAFHRAYTLRHDALGDSVPAALSLANVGSVYTWTGDWRKSLAIMEQARAMYERAGTVRHPHLAALLVRMCDLYTLLQQLDAAHRACDAGSAMTLAAMGPDHNHHGMVSIRRALLALARGDDAAAAQHFVDARAHYARIGGTPDAQKSRVDLHEAARWRLLRQYVPLRDALRDALQRPGSAAHPAAPALYAWLALACAHAPDPSCGDTRRADAERSAAEARYAHSPHLLAAQTALAELDLRDGDAPRAVGRLERALADTAADATLPPDHAWIGEALLLLAQAHTQAGDDALAAAAHAQAQDILAALPAGHALRASVRGTDAGAVATP</sequence>
<dbReference type="EMBL" id="JACHHP010000002">
    <property type="protein sequence ID" value="MBB5208177.1"/>
    <property type="molecule type" value="Genomic_DNA"/>
</dbReference>
<dbReference type="PROSITE" id="PS00107">
    <property type="entry name" value="PROTEIN_KINASE_ATP"/>
    <property type="match status" value="1"/>
</dbReference>
<dbReference type="PROSITE" id="PS50011">
    <property type="entry name" value="PROTEIN_KINASE_DOM"/>
    <property type="match status" value="1"/>
</dbReference>
<feature type="transmembrane region" description="Helical" evidence="8">
    <location>
        <begin position="375"/>
        <end position="396"/>
    </location>
</feature>
<dbReference type="InterPro" id="IPR017441">
    <property type="entry name" value="Protein_kinase_ATP_BS"/>
</dbReference>
<dbReference type="Pfam" id="PF13424">
    <property type="entry name" value="TPR_12"/>
    <property type="match status" value="1"/>
</dbReference>
<evidence type="ECO:0000256" key="6">
    <source>
        <dbReference type="PROSITE-ProRule" id="PRU10141"/>
    </source>
</evidence>
<dbReference type="InterPro" id="IPR019734">
    <property type="entry name" value="TPR_rpt"/>
</dbReference>
<evidence type="ECO:0000256" key="7">
    <source>
        <dbReference type="SAM" id="MobiDB-lite"/>
    </source>
</evidence>
<keyword evidence="8" id="KW-1133">Transmembrane helix</keyword>
<dbReference type="SMART" id="SM00028">
    <property type="entry name" value="TPR"/>
    <property type="match status" value="3"/>
</dbReference>
<dbReference type="CDD" id="cd14014">
    <property type="entry name" value="STKc_PknB_like"/>
    <property type="match status" value="1"/>
</dbReference>
<dbReference type="SMART" id="SM00220">
    <property type="entry name" value="S_TKc"/>
    <property type="match status" value="1"/>
</dbReference>
<dbReference type="RefSeq" id="WP_183960674.1">
    <property type="nucleotide sequence ID" value="NZ_JACHHP010000002.1"/>
</dbReference>
<evidence type="ECO:0000256" key="3">
    <source>
        <dbReference type="ARBA" id="ARBA00022777"/>
    </source>
</evidence>
<gene>
    <name evidence="10" type="ORF">HNQ52_001706</name>
</gene>
<dbReference type="InterPro" id="IPR011990">
    <property type="entry name" value="TPR-like_helical_dom_sf"/>
</dbReference>
<evidence type="ECO:0000256" key="2">
    <source>
        <dbReference type="ARBA" id="ARBA00022741"/>
    </source>
</evidence>
<dbReference type="AlphaFoldDB" id="A0A7W8FZ88"/>
<feature type="repeat" description="TPR" evidence="5">
    <location>
        <begin position="584"/>
        <end position="617"/>
    </location>
</feature>
<dbReference type="Gene3D" id="3.30.200.20">
    <property type="entry name" value="Phosphorylase Kinase, domain 1"/>
    <property type="match status" value="1"/>
</dbReference>
<feature type="region of interest" description="Disordered" evidence="7">
    <location>
        <begin position="283"/>
        <end position="309"/>
    </location>
</feature>
<keyword evidence="8" id="KW-0472">Membrane</keyword>
<keyword evidence="4 6" id="KW-0067">ATP-binding</keyword>
<dbReference type="Gene3D" id="1.10.510.10">
    <property type="entry name" value="Transferase(Phosphotransferase) domain 1"/>
    <property type="match status" value="1"/>
</dbReference>
<feature type="domain" description="Protein kinase" evidence="9">
    <location>
        <begin position="85"/>
        <end position="350"/>
    </location>
</feature>
<accession>A0A7W8FZ88</accession>
<organism evidence="10 11">
    <name type="scientific">Chiayiivirga flava</name>
    <dbReference type="NCBI Taxonomy" id="659595"/>
    <lineage>
        <taxon>Bacteria</taxon>
        <taxon>Pseudomonadati</taxon>
        <taxon>Pseudomonadota</taxon>
        <taxon>Gammaproteobacteria</taxon>
        <taxon>Lysobacterales</taxon>
        <taxon>Lysobacteraceae</taxon>
        <taxon>Chiayiivirga</taxon>
    </lineage>
</organism>
<dbReference type="InterPro" id="IPR011009">
    <property type="entry name" value="Kinase-like_dom_sf"/>
</dbReference>
<reference evidence="10 11" key="1">
    <citation type="submission" date="2020-08" db="EMBL/GenBank/DDBJ databases">
        <title>Genomic Encyclopedia of Type Strains, Phase IV (KMG-IV): sequencing the most valuable type-strain genomes for metagenomic binning, comparative biology and taxonomic classification.</title>
        <authorList>
            <person name="Goeker M."/>
        </authorList>
    </citation>
    <scope>NUCLEOTIDE SEQUENCE [LARGE SCALE GENOMIC DNA]</scope>
    <source>
        <strain evidence="10 11">DSM 24163</strain>
    </source>
</reference>
<keyword evidence="1 10" id="KW-0808">Transferase</keyword>
<keyword evidence="3 10" id="KW-0418">Kinase</keyword>
<proteinExistence type="predicted"/>
<feature type="binding site" evidence="6">
    <location>
        <position position="116"/>
    </location>
    <ligand>
        <name>ATP</name>
        <dbReference type="ChEBI" id="CHEBI:30616"/>
    </ligand>
</feature>
<feature type="compositionally biased region" description="Polar residues" evidence="7">
    <location>
        <begin position="283"/>
        <end position="301"/>
    </location>
</feature>
<evidence type="ECO:0000256" key="1">
    <source>
        <dbReference type="ARBA" id="ARBA00022679"/>
    </source>
</evidence>
<dbReference type="PANTHER" id="PTHR43289">
    <property type="entry name" value="MITOGEN-ACTIVATED PROTEIN KINASE KINASE KINASE 20-RELATED"/>
    <property type="match status" value="1"/>
</dbReference>
<dbReference type="Proteomes" id="UP000521199">
    <property type="component" value="Unassembled WGS sequence"/>
</dbReference>
<dbReference type="Pfam" id="PF00069">
    <property type="entry name" value="Pkinase"/>
    <property type="match status" value="1"/>
</dbReference>
<dbReference type="PROSITE" id="PS00108">
    <property type="entry name" value="PROTEIN_KINASE_ST"/>
    <property type="match status" value="1"/>
</dbReference>
<comment type="caution">
    <text evidence="10">The sequence shown here is derived from an EMBL/GenBank/DDBJ whole genome shotgun (WGS) entry which is preliminary data.</text>
</comment>
<evidence type="ECO:0000313" key="11">
    <source>
        <dbReference type="Proteomes" id="UP000521199"/>
    </source>
</evidence>
<evidence type="ECO:0000256" key="5">
    <source>
        <dbReference type="PROSITE-ProRule" id="PRU00339"/>
    </source>
</evidence>
<keyword evidence="8" id="KW-0812">Transmembrane</keyword>